<sequence>MLILTSTTGRLGAAILASILEHELIPPKQILICTSSNSNDPRWNTLRARGATVRQIDYCSHESLKAGFHGGSKLLLTPSPDIKRDFNNPEVGKGREEQHTRIIRAARAAGVRHIYYTSLALNNNASAGLVQAHCRTERYLALLTDTSWTIIREGLFSETWPLYLGDYNIHRETRQQIVVAGDGPISFASVDDLGLATAMIITDMISKYQDVVVTLSGNEIVTLQDIVKLVQRHRQGPLELRVVQREVYEQYYIQERGLDPGLVRWWSTIYDALKENGAMGNGYVIEKMLGKYGRKPKPLRETIKEMLDPEAAETDGTDGTEHA</sequence>
<accession>A0ACC3D8U8</accession>
<reference evidence="1" key="1">
    <citation type="submission" date="2024-09" db="EMBL/GenBank/DDBJ databases">
        <title>Black Yeasts Isolated from many extreme environments.</title>
        <authorList>
            <person name="Coleine C."/>
            <person name="Stajich J.E."/>
            <person name="Selbmann L."/>
        </authorList>
    </citation>
    <scope>NUCLEOTIDE SEQUENCE</scope>
    <source>
        <strain evidence="1">CCFEE 5737</strain>
    </source>
</reference>
<name>A0ACC3D8U8_9PEZI</name>
<gene>
    <name evidence="1" type="ORF">LTS18_015119</name>
</gene>
<evidence type="ECO:0000313" key="2">
    <source>
        <dbReference type="Proteomes" id="UP001186974"/>
    </source>
</evidence>
<proteinExistence type="predicted"/>
<organism evidence="1 2">
    <name type="scientific">Coniosporium uncinatum</name>
    <dbReference type="NCBI Taxonomy" id="93489"/>
    <lineage>
        <taxon>Eukaryota</taxon>
        <taxon>Fungi</taxon>
        <taxon>Dikarya</taxon>
        <taxon>Ascomycota</taxon>
        <taxon>Pezizomycotina</taxon>
        <taxon>Dothideomycetes</taxon>
        <taxon>Dothideomycetes incertae sedis</taxon>
        <taxon>Coniosporium</taxon>
    </lineage>
</organism>
<dbReference type="EMBL" id="JAWDJW010006831">
    <property type="protein sequence ID" value="KAK3063485.1"/>
    <property type="molecule type" value="Genomic_DNA"/>
</dbReference>
<comment type="caution">
    <text evidence="1">The sequence shown here is derived from an EMBL/GenBank/DDBJ whole genome shotgun (WGS) entry which is preliminary data.</text>
</comment>
<dbReference type="Proteomes" id="UP001186974">
    <property type="component" value="Unassembled WGS sequence"/>
</dbReference>
<evidence type="ECO:0000313" key="1">
    <source>
        <dbReference type="EMBL" id="KAK3063485.1"/>
    </source>
</evidence>
<keyword evidence="2" id="KW-1185">Reference proteome</keyword>
<protein>
    <submittedName>
        <fullName evidence="1">Uncharacterized protein</fullName>
    </submittedName>
</protein>